<dbReference type="PROSITE" id="PS51747">
    <property type="entry name" value="CYT_DCMP_DEAMINASES_2"/>
    <property type="match status" value="2"/>
</dbReference>
<dbReference type="GO" id="GO:0006152">
    <property type="term" value="P:purine nucleoside catabolic process"/>
    <property type="evidence" value="ECO:0007669"/>
    <property type="project" value="TreeGrafter"/>
</dbReference>
<evidence type="ECO:0000256" key="2">
    <source>
        <dbReference type="ARBA" id="ARBA00022723"/>
    </source>
</evidence>
<comment type="caution">
    <text evidence="6">The sequence shown here is derived from an EMBL/GenBank/DDBJ whole genome shotgun (WGS) entry which is preliminary data.</text>
</comment>
<accession>A0AAD4XK39</accession>
<protein>
    <recommendedName>
        <fullName evidence="5">CMP/dCMP-type deaminase domain-containing protein</fullName>
    </recommendedName>
</protein>
<dbReference type="InterPro" id="IPR002125">
    <property type="entry name" value="CMP_dCMP_dom"/>
</dbReference>
<evidence type="ECO:0000256" key="3">
    <source>
        <dbReference type="ARBA" id="ARBA00022801"/>
    </source>
</evidence>
<name>A0AAD4XK39_9MAGN</name>
<dbReference type="GO" id="GO:0008270">
    <property type="term" value="F:zinc ion binding"/>
    <property type="evidence" value="ECO:0007669"/>
    <property type="project" value="InterPro"/>
</dbReference>
<dbReference type="Pfam" id="PF00383">
    <property type="entry name" value="dCMP_cyt_deam_1"/>
    <property type="match status" value="2"/>
</dbReference>
<evidence type="ECO:0000256" key="4">
    <source>
        <dbReference type="ARBA" id="ARBA00022833"/>
    </source>
</evidence>
<dbReference type="FunFam" id="3.40.140.10:FF:000011">
    <property type="entry name" value="tRNA-specific adenosine deaminase"/>
    <property type="match status" value="2"/>
</dbReference>
<evidence type="ECO:0000313" key="7">
    <source>
        <dbReference type="Proteomes" id="UP001202328"/>
    </source>
</evidence>
<dbReference type="InterPro" id="IPR016193">
    <property type="entry name" value="Cytidine_deaminase-like"/>
</dbReference>
<dbReference type="SUPFAM" id="SSF53927">
    <property type="entry name" value="Cytidine deaminase-like"/>
    <property type="match status" value="2"/>
</dbReference>
<dbReference type="Gene3D" id="3.40.140.10">
    <property type="entry name" value="Cytidine Deaminase, domain 2"/>
    <property type="match status" value="2"/>
</dbReference>
<sequence length="350" mass="38630">MFPIEISIKIFVFGYGSTVGQDADHKFLKQSVEEAYEAVNTKDGYPFGAVIVRNGEVVVSCHNMVHKYKDPTAHAEMTAIRMACEKLDTFKLSDCEIYASCEPCPMCFAAIQMTSIKRLVYGARAESLTPMGYGNFISDALRGTTAFKKANLEIKKAEGDDAIMAEQLSHFNLISFIFQAPWKMPKDSSDHIFMKQAVEEAYEAVSTKDGYPFGAVIVRNGELVASCHNIVRKTKDPTAHAEVTAIRMACEKLDKIKLSDCEIYASCEPCPMCFAAIQATGIKRLVYGANAESLTALGYRLFISDALRGTSSFGKAELEIKKAEGEDAVMAEQVFVKTKPLHKKKKAITE</sequence>
<dbReference type="GO" id="GO:0047974">
    <property type="term" value="F:guanosine deaminase activity"/>
    <property type="evidence" value="ECO:0007669"/>
    <property type="project" value="TreeGrafter"/>
</dbReference>
<evidence type="ECO:0000259" key="5">
    <source>
        <dbReference type="PROSITE" id="PS51747"/>
    </source>
</evidence>
<keyword evidence="2" id="KW-0479">Metal-binding</keyword>
<dbReference type="CDD" id="cd01285">
    <property type="entry name" value="nucleoside_deaminase"/>
    <property type="match status" value="2"/>
</dbReference>
<proteinExistence type="inferred from homology"/>
<organism evidence="6 7">
    <name type="scientific">Papaver atlanticum</name>
    <dbReference type="NCBI Taxonomy" id="357466"/>
    <lineage>
        <taxon>Eukaryota</taxon>
        <taxon>Viridiplantae</taxon>
        <taxon>Streptophyta</taxon>
        <taxon>Embryophyta</taxon>
        <taxon>Tracheophyta</taxon>
        <taxon>Spermatophyta</taxon>
        <taxon>Magnoliopsida</taxon>
        <taxon>Ranunculales</taxon>
        <taxon>Papaveraceae</taxon>
        <taxon>Papaveroideae</taxon>
        <taxon>Papaver</taxon>
    </lineage>
</organism>
<dbReference type="AlphaFoldDB" id="A0AAD4XK39"/>
<dbReference type="PANTHER" id="PTHR11079:SF161">
    <property type="entry name" value="CMP_DCMP-TYPE DEAMINASE DOMAIN-CONTAINING PROTEIN"/>
    <property type="match status" value="1"/>
</dbReference>
<evidence type="ECO:0000313" key="6">
    <source>
        <dbReference type="EMBL" id="KAI3925574.1"/>
    </source>
</evidence>
<dbReference type="InterPro" id="IPR016192">
    <property type="entry name" value="APOBEC/CMP_deaminase_Zn-bd"/>
</dbReference>
<gene>
    <name evidence="6" type="ORF">MKW98_001428</name>
</gene>
<feature type="domain" description="CMP/dCMP-type deaminase" evidence="5">
    <location>
        <begin position="188"/>
        <end position="302"/>
    </location>
</feature>
<keyword evidence="7" id="KW-1185">Reference proteome</keyword>
<dbReference type="PANTHER" id="PTHR11079">
    <property type="entry name" value="CYTOSINE DEAMINASE FAMILY MEMBER"/>
    <property type="match status" value="1"/>
</dbReference>
<reference evidence="6" key="1">
    <citation type="submission" date="2022-04" db="EMBL/GenBank/DDBJ databases">
        <title>A functionally conserved STORR gene fusion in Papaver species that diverged 16.8 million years ago.</title>
        <authorList>
            <person name="Catania T."/>
        </authorList>
    </citation>
    <scope>NUCLEOTIDE SEQUENCE</scope>
    <source>
        <strain evidence="6">S-188037</strain>
    </source>
</reference>
<feature type="domain" description="CMP/dCMP-type deaminase" evidence="5">
    <location>
        <begin position="22"/>
        <end position="136"/>
    </location>
</feature>
<dbReference type="EMBL" id="JAJJMB010008074">
    <property type="protein sequence ID" value="KAI3925574.1"/>
    <property type="molecule type" value="Genomic_DNA"/>
</dbReference>
<keyword evidence="4" id="KW-0862">Zinc</keyword>
<comment type="similarity">
    <text evidence="1">Belongs to the cytidine and deoxycytidylate deaminase family.</text>
</comment>
<dbReference type="Proteomes" id="UP001202328">
    <property type="component" value="Unassembled WGS sequence"/>
</dbReference>
<keyword evidence="3" id="KW-0378">Hydrolase</keyword>
<dbReference type="PROSITE" id="PS00903">
    <property type="entry name" value="CYT_DCMP_DEAMINASES_1"/>
    <property type="match status" value="2"/>
</dbReference>
<evidence type="ECO:0000256" key="1">
    <source>
        <dbReference type="ARBA" id="ARBA00006576"/>
    </source>
</evidence>